<dbReference type="Proteomes" id="UP000490980">
    <property type="component" value="Unassembled WGS sequence"/>
</dbReference>
<dbReference type="AlphaFoldDB" id="A0A7X5U6W3"/>
<dbReference type="RefSeq" id="WP_166945703.1">
    <property type="nucleotide sequence ID" value="NZ_JAARLZ010000001.1"/>
</dbReference>
<comment type="caution">
    <text evidence="2">The sequence shown here is derived from an EMBL/GenBank/DDBJ whole genome shotgun (WGS) entry which is preliminary data.</text>
</comment>
<dbReference type="EMBL" id="JAARLZ010000001">
    <property type="protein sequence ID" value="NII04952.1"/>
    <property type="molecule type" value="Genomic_DNA"/>
</dbReference>
<keyword evidence="1" id="KW-1133">Transmembrane helix</keyword>
<keyword evidence="1" id="KW-0472">Membrane</keyword>
<organism evidence="2 3">
    <name type="scientific">Luteibacter anthropi</name>
    <dbReference type="NCBI Taxonomy" id="564369"/>
    <lineage>
        <taxon>Bacteria</taxon>
        <taxon>Pseudomonadati</taxon>
        <taxon>Pseudomonadota</taxon>
        <taxon>Gammaproteobacteria</taxon>
        <taxon>Lysobacterales</taxon>
        <taxon>Rhodanobacteraceae</taxon>
        <taxon>Luteibacter</taxon>
    </lineage>
</organism>
<sequence length="785" mass="87697">MRLRNRLFPVIGLALSIMAAPYLAGQFTHWLLSLTDPPVTWHLWSDYARVMHQAGYAAYAWRIRLAGGLGFGIPLLVILACVVTLIRAFRAHRALRATLRFEPLTTVSAAFRHGVVLARGIATDHSVLVVAPNARRALQGTLVPTLRRAPGPWLLVGTPEVIAAAASQTRGRPVVRVAPFGHGHRWNPFAAAWTENGLHLPVLESLAERWFPVTDPRQRLLTSHARQAFVALVRAIDDVLRHGGEVVIPAPGDLQRFIEPLSRDSRRSYLDHLIAAPGISEATRQALQPWCALDDKAFARVSEALRGGLGLFSRPLADAATRGNDLAGIDLTKAVVLFELPADMQRQARPLVDAFIAWWRHATRDVSHRRLILDGLDHLGHLPVLLDGDLPYLATTRRLSNLRTVYGRDFPALLQRFPCVVMQTVPDQTTAEAEQAALEAYVSVHEPHRHPPTRPATTRDLCELKADHQLVLILPHSIPRLCRIPTMRYRPATLPEPPDGDAMPFPRSLAGLLASLMAACSAKAPETPVTPSVTAYDSNRRCDISSGIEGQPAFIGACLGPHRFRLPVNLFEGQAGQDDDPRRLDLVLLWPELTPVPQGVDYHDSTDMFLSSVRITVMHLSRISDEAYPGRLGRSMEAFDSQKDHPEYNLDLRIKGDPVYGLTPYYADFRRLVSYYERRYGFASQETLHASKPDGHHDWYIATGETGFPLTFIRCNVKSVPDGVKLVNGRIVDNPEDRRRSSCLHLFLLPKYKAIVEIDYNRAVMFDWKRIEQKIISIMEDGELK</sequence>
<proteinExistence type="predicted"/>
<evidence type="ECO:0000313" key="2">
    <source>
        <dbReference type="EMBL" id="NII04952.1"/>
    </source>
</evidence>
<dbReference type="CDD" id="cd20897">
    <property type="entry name" value="Smlt3025-like"/>
    <property type="match status" value="1"/>
</dbReference>
<dbReference type="InterPro" id="IPR049732">
    <property type="entry name" value="Smlt3025-like"/>
</dbReference>
<name>A0A7X5U6W3_9GAMM</name>
<keyword evidence="1" id="KW-0812">Transmembrane</keyword>
<keyword evidence="3" id="KW-1185">Reference proteome</keyword>
<gene>
    <name evidence="2" type="ORF">HBF25_00970</name>
</gene>
<evidence type="ECO:0000313" key="3">
    <source>
        <dbReference type="Proteomes" id="UP000490980"/>
    </source>
</evidence>
<protein>
    <submittedName>
        <fullName evidence="2">Type IV secretory system conjugative DNA transfer family protein</fullName>
    </submittedName>
</protein>
<evidence type="ECO:0000256" key="1">
    <source>
        <dbReference type="SAM" id="Phobius"/>
    </source>
</evidence>
<accession>A0A7X5U6W3</accession>
<reference evidence="2 3" key="1">
    <citation type="submission" date="2020-03" db="EMBL/GenBank/DDBJ databases">
        <authorList>
            <person name="Lai Q."/>
        </authorList>
    </citation>
    <scope>NUCLEOTIDE SEQUENCE [LARGE SCALE GENOMIC DNA]</scope>
    <source>
        <strain evidence="2 3">CCUG 25036</strain>
    </source>
</reference>
<feature type="transmembrane region" description="Helical" evidence="1">
    <location>
        <begin position="65"/>
        <end position="86"/>
    </location>
</feature>